<keyword evidence="2" id="KW-1185">Reference proteome</keyword>
<evidence type="ECO:0000313" key="2">
    <source>
        <dbReference type="Proteomes" id="UP001595604"/>
    </source>
</evidence>
<organism evidence="1 2">
    <name type="scientific">Novosphingobium bradum</name>
    <dbReference type="NCBI Taxonomy" id="1737444"/>
    <lineage>
        <taxon>Bacteria</taxon>
        <taxon>Pseudomonadati</taxon>
        <taxon>Pseudomonadota</taxon>
        <taxon>Alphaproteobacteria</taxon>
        <taxon>Sphingomonadales</taxon>
        <taxon>Sphingomonadaceae</taxon>
        <taxon>Novosphingobium</taxon>
    </lineage>
</organism>
<dbReference type="EMBL" id="JBHRTQ010000004">
    <property type="protein sequence ID" value="MFC3173368.1"/>
    <property type="molecule type" value="Genomic_DNA"/>
</dbReference>
<dbReference type="Proteomes" id="UP001595604">
    <property type="component" value="Unassembled WGS sequence"/>
</dbReference>
<accession>A0ABV7IR73</accession>
<name>A0ABV7IR73_9SPHN</name>
<sequence length="64" mass="6871">MTGERTETALARIDAALARINQASTRVGTRTGDIARQHDRLRSAVAQTLHDLDLLISEQEGAGA</sequence>
<proteinExistence type="predicted"/>
<reference evidence="2" key="1">
    <citation type="journal article" date="2019" name="Int. J. Syst. Evol. Microbiol.">
        <title>The Global Catalogue of Microorganisms (GCM) 10K type strain sequencing project: providing services to taxonomists for standard genome sequencing and annotation.</title>
        <authorList>
            <consortium name="The Broad Institute Genomics Platform"/>
            <consortium name="The Broad Institute Genome Sequencing Center for Infectious Disease"/>
            <person name="Wu L."/>
            <person name="Ma J."/>
        </authorList>
    </citation>
    <scope>NUCLEOTIDE SEQUENCE [LARGE SCALE GENOMIC DNA]</scope>
    <source>
        <strain evidence="2">KCTC 42984</strain>
    </source>
</reference>
<dbReference type="RefSeq" id="WP_379508756.1">
    <property type="nucleotide sequence ID" value="NZ_JBHRTQ010000004.1"/>
</dbReference>
<comment type="caution">
    <text evidence="1">The sequence shown here is derived from an EMBL/GenBank/DDBJ whole genome shotgun (WGS) entry which is preliminary data.</text>
</comment>
<evidence type="ECO:0000313" key="1">
    <source>
        <dbReference type="EMBL" id="MFC3173368.1"/>
    </source>
</evidence>
<gene>
    <name evidence="1" type="ORF">ACFOD9_03780</name>
</gene>
<protein>
    <submittedName>
        <fullName evidence="1">Uncharacterized protein</fullName>
    </submittedName>
</protein>